<keyword evidence="1" id="KW-0472">Membrane</keyword>
<dbReference type="GeneID" id="60335242"/>
<protein>
    <submittedName>
        <fullName evidence="2">Uncharacterized protein</fullName>
    </submittedName>
</protein>
<dbReference type="KEGG" id="vg:60335242"/>
<gene>
    <name evidence="2" type="primary">57</name>
    <name evidence="2" type="ORF">SEA_MOOMOO_57</name>
</gene>
<accession>A0A2P1JRD7</accession>
<evidence type="ECO:0000256" key="1">
    <source>
        <dbReference type="SAM" id="Phobius"/>
    </source>
</evidence>
<evidence type="ECO:0000313" key="2">
    <source>
        <dbReference type="EMBL" id="AVO21662.1"/>
    </source>
</evidence>
<keyword evidence="3" id="KW-1185">Reference proteome</keyword>
<dbReference type="RefSeq" id="YP_009963658.1">
    <property type="nucleotide sequence ID" value="NC_051721.1"/>
</dbReference>
<name>A0A2P1JRD7_9CAUD</name>
<proteinExistence type="predicted"/>
<keyword evidence="1" id="KW-0812">Transmembrane</keyword>
<reference evidence="3" key="1">
    <citation type="submission" date="2018-02" db="EMBL/GenBank/DDBJ databases">
        <authorList>
            <person name="Cohen D.B."/>
            <person name="Kent A.D."/>
        </authorList>
    </citation>
    <scope>NUCLEOTIDE SEQUENCE [LARGE SCALE GENOMIC DNA]</scope>
</reference>
<sequence length="53" mass="5447">MRLALFLTSAVFTGAALASIAYGTDLVFGVTSAIAAGTWIAGDILAWRTEVDA</sequence>
<keyword evidence="1" id="KW-1133">Transmembrane helix</keyword>
<organism evidence="2 3">
    <name type="scientific">Mycobacterium phage MooMoo</name>
    <dbReference type="NCBI Taxonomy" id="2108127"/>
    <lineage>
        <taxon>Viruses</taxon>
        <taxon>Duplodnaviria</taxon>
        <taxon>Heunggongvirae</taxon>
        <taxon>Uroviricota</taxon>
        <taxon>Caudoviricetes</taxon>
        <taxon>Gracegardnervirinae</taxon>
        <taxon>Moomoovirus</taxon>
        <taxon>Moomoovirus moomoo</taxon>
    </lineage>
</organism>
<dbReference type="Proteomes" id="UP000241634">
    <property type="component" value="Segment"/>
</dbReference>
<feature type="transmembrane region" description="Helical" evidence="1">
    <location>
        <begin position="28"/>
        <end position="47"/>
    </location>
</feature>
<evidence type="ECO:0000313" key="3">
    <source>
        <dbReference type="Proteomes" id="UP000241634"/>
    </source>
</evidence>
<dbReference type="EMBL" id="MH001449">
    <property type="protein sequence ID" value="AVO21662.1"/>
    <property type="molecule type" value="Genomic_DNA"/>
</dbReference>